<keyword evidence="2" id="KW-1185">Reference proteome</keyword>
<proteinExistence type="predicted"/>
<comment type="caution">
    <text evidence="1">The sequence shown here is derived from an EMBL/GenBank/DDBJ whole genome shotgun (WGS) entry which is preliminary data.</text>
</comment>
<organism evidence="1 2">
    <name type="scientific">Gigaspora margarita</name>
    <dbReference type="NCBI Taxonomy" id="4874"/>
    <lineage>
        <taxon>Eukaryota</taxon>
        <taxon>Fungi</taxon>
        <taxon>Fungi incertae sedis</taxon>
        <taxon>Mucoromycota</taxon>
        <taxon>Glomeromycotina</taxon>
        <taxon>Glomeromycetes</taxon>
        <taxon>Diversisporales</taxon>
        <taxon>Gigasporaceae</taxon>
        <taxon>Gigaspora</taxon>
    </lineage>
</organism>
<sequence length="397" mass="45980">MSFLTLPDECIDKIINCDENKPKDLYKLLLVNKKLYKIVIPLLWRDPFICESVFLKYLSELNKDEQKTLIPQRINFPPTQPYSRCAQYLMKLNLHNLYVACVKLLVGNGYICQCDEFRIVRSVISLIIQMLLRENKNLKELSLIISRDVPDYPDISVFSSSQPGISKLQSLHLSLENTPVEGNVRIFIENLPGLCSNIREMSFILGNNVDEEITNLLINLIKKQPLCKFTLECCSASAKRYIDALGSQLRYLQLKGLDFTRIQENPLNTVSQQCEKLKQITLSDSHGIFNDHNMNNLLDTLGLNRCFNVTTSPDLITIIAVLILALPTYANLDNNLQPIKPRQDPHYQYHHSYPRDFSRLYRRAAENSNVYEIYNIRDPSLRREYNPYGHYQISDKI</sequence>
<protein>
    <submittedName>
        <fullName evidence="1">4963_t:CDS:1</fullName>
    </submittedName>
</protein>
<evidence type="ECO:0000313" key="2">
    <source>
        <dbReference type="Proteomes" id="UP000789901"/>
    </source>
</evidence>
<evidence type="ECO:0000313" key="1">
    <source>
        <dbReference type="EMBL" id="CAG8698265.1"/>
    </source>
</evidence>
<dbReference type="EMBL" id="CAJVQB010007164">
    <property type="protein sequence ID" value="CAG8698265.1"/>
    <property type="molecule type" value="Genomic_DNA"/>
</dbReference>
<dbReference type="Proteomes" id="UP000789901">
    <property type="component" value="Unassembled WGS sequence"/>
</dbReference>
<gene>
    <name evidence="1" type="ORF">GMARGA_LOCUS11958</name>
</gene>
<reference evidence="1 2" key="1">
    <citation type="submission" date="2021-06" db="EMBL/GenBank/DDBJ databases">
        <authorList>
            <person name="Kallberg Y."/>
            <person name="Tangrot J."/>
            <person name="Rosling A."/>
        </authorList>
    </citation>
    <scope>NUCLEOTIDE SEQUENCE [LARGE SCALE GENOMIC DNA]</scope>
    <source>
        <strain evidence="1 2">120-4 pot B 10/14</strain>
    </source>
</reference>
<dbReference type="Gene3D" id="3.80.10.10">
    <property type="entry name" value="Ribonuclease Inhibitor"/>
    <property type="match status" value="1"/>
</dbReference>
<name>A0ABN7UY75_GIGMA</name>
<accession>A0ABN7UY75</accession>
<dbReference type="InterPro" id="IPR032675">
    <property type="entry name" value="LRR_dom_sf"/>
</dbReference>